<comment type="similarity">
    <text evidence="2">Belongs to the LuxC family.</text>
</comment>
<dbReference type="AlphaFoldDB" id="A0A445N106"/>
<dbReference type="EMBL" id="OJIN01000194">
    <property type="protein sequence ID" value="SPD75292.1"/>
    <property type="molecule type" value="Genomic_DNA"/>
</dbReference>
<dbReference type="Pfam" id="PF05893">
    <property type="entry name" value="LuxC"/>
    <property type="match status" value="1"/>
</dbReference>
<gene>
    <name evidence="3" type="ORF">PITCH_A510027</name>
</gene>
<proteinExistence type="inferred from homology"/>
<evidence type="ECO:0000313" key="3">
    <source>
        <dbReference type="EMBL" id="SPD75292.1"/>
    </source>
</evidence>
<accession>A0A445N106</accession>
<sequence length="477" mass="52957">MKDIEGYYLPPDFSYPKMDFSSRVYRLGDASVRVKTPIVSPDMLNSLLVRLKENREKYLVRMPIERIIGVLNQASLRWLDRDYANRRLALEVIPVITGFSTEAVEASIDIEMESSLSDDMWSALRSEIGNPVYLDDFQYSEELRGYRRAFGPRLVVSFFSENIPALPHLLFMRASLVKAACLGKVASGEPAFAALYCRTIEDIDPEMAASMAVLYWQGGDEEVEDAAFGHADAVVAFGSVETCALLAKRVPGNIKTLIHGHKIGFGIIGKDRMTLADAEALSLKVAYDHAMFDQKACLAPQVYFVERGGEVSPMEFSLLVSNAMAFYEEKIPRGKVSAGEAALIHQMRARYKIRELGGGDCRMFASSGGTAWTVVYEKAPAVLSPSALNRFVRIWAVDDIFETLDILRPVGPFLQNAAVAVGDKQEWELITRLGELGVSRITSPGSMPTPSMMWRHDGIATLASLLRWCDIEKKEGV</sequence>
<dbReference type="GO" id="GO:0008218">
    <property type="term" value="P:bioluminescence"/>
    <property type="evidence" value="ECO:0007669"/>
    <property type="project" value="InterPro"/>
</dbReference>
<dbReference type="InterPro" id="IPR008670">
    <property type="entry name" value="CoA_reduct_LuxC"/>
</dbReference>
<name>A0A445N106_9BACT</name>
<keyword evidence="1 2" id="KW-0521">NADP</keyword>
<dbReference type="GO" id="GO:0050062">
    <property type="term" value="F:long-chain-fatty-acyl-CoA reductase activity"/>
    <property type="evidence" value="ECO:0007669"/>
    <property type="project" value="UniProtKB-EC"/>
</dbReference>
<organism evidence="3">
    <name type="scientific">uncultured Desulfobacterium sp</name>
    <dbReference type="NCBI Taxonomy" id="201089"/>
    <lineage>
        <taxon>Bacteria</taxon>
        <taxon>Pseudomonadati</taxon>
        <taxon>Thermodesulfobacteriota</taxon>
        <taxon>Desulfobacteria</taxon>
        <taxon>Desulfobacterales</taxon>
        <taxon>Desulfobacteriaceae</taxon>
        <taxon>Desulfobacterium</taxon>
        <taxon>environmental samples</taxon>
    </lineage>
</organism>
<reference evidence="3" key="1">
    <citation type="submission" date="2018-01" db="EMBL/GenBank/DDBJ databases">
        <authorList>
            <person name="Regsiter A."/>
            <person name="William W."/>
        </authorList>
    </citation>
    <scope>NUCLEOTIDE SEQUENCE</scope>
    <source>
        <strain evidence="3">TRIP AH-1</strain>
    </source>
</reference>
<dbReference type="PIRSF" id="PIRSF009414">
    <property type="entry name" value="LuxC"/>
    <property type="match status" value="1"/>
</dbReference>
<dbReference type="EC" id="1.2.1.50" evidence="2"/>
<keyword evidence="2" id="KW-0560">Oxidoreductase</keyword>
<evidence type="ECO:0000256" key="2">
    <source>
        <dbReference type="PIRNR" id="PIRNR009414"/>
    </source>
</evidence>
<protein>
    <recommendedName>
        <fullName evidence="2">Acyl-CoA reductase</fullName>
        <ecNumber evidence="2">1.2.1.50</ecNumber>
    </recommendedName>
</protein>
<evidence type="ECO:0000256" key="1">
    <source>
        <dbReference type="ARBA" id="ARBA00022857"/>
    </source>
</evidence>
<comment type="catalytic activity">
    <reaction evidence="2">
        <text>a long-chain fatty aldehyde + NADP(+) + CoA = a long-chain fatty acyl-CoA + NADPH + H(+)</text>
        <dbReference type="Rhea" id="RHEA:15437"/>
        <dbReference type="ChEBI" id="CHEBI:15378"/>
        <dbReference type="ChEBI" id="CHEBI:17176"/>
        <dbReference type="ChEBI" id="CHEBI:57287"/>
        <dbReference type="ChEBI" id="CHEBI:57783"/>
        <dbReference type="ChEBI" id="CHEBI:58349"/>
        <dbReference type="ChEBI" id="CHEBI:83139"/>
        <dbReference type="EC" id="1.2.1.50"/>
    </reaction>
</comment>
<dbReference type="GO" id="GO:0003995">
    <property type="term" value="F:acyl-CoA dehydrogenase activity"/>
    <property type="evidence" value="ECO:0007669"/>
    <property type="project" value="InterPro"/>
</dbReference>